<feature type="chain" id="PRO_5031558566" evidence="1">
    <location>
        <begin position="23"/>
        <end position="376"/>
    </location>
</feature>
<dbReference type="RefSeq" id="WP_153429802.1">
    <property type="nucleotide sequence ID" value="NZ_WIWJ01000031.1"/>
</dbReference>
<keyword evidence="1" id="KW-0732">Signal</keyword>
<comment type="caution">
    <text evidence="2">The sequence shown here is derived from an EMBL/GenBank/DDBJ whole genome shotgun (WGS) entry which is preliminary data.</text>
</comment>
<sequence length="376" mass="41176">MKSQTTQLTTFFLVFMTQCAFAANSGSGGGQNTNEHIYKFISCPAGHTGAIKYDCQTKDDPYNCFDQFFPNQKGWAKAKVTNSCVLSEPIYSIPTQNTEIKDGVQEESCDSYYGVAHGTYSGTVYKYGTYTTTYSEATKITDTKFEITSVDFTSCVAQITDIIQETDELACPAGQTGKIQRFRVKAQDSLGQVSYPYGEAWIVSNNNCTSIQIDTQLMPNADTIPDGLLKNISVTSSSLQVAEAFSKYLNSLSASDWATNERHKLIVNIDDLSNGKYSASKVGAVISKFQSVVGAGNSDIEIALPRTIDKYTGNGDITAKAVNEKTVVFKDISYEGGDARLIYMQLSKKATEIPQSKEILINVIPRNFNLKGVFSN</sequence>
<protein>
    <submittedName>
        <fullName evidence="2">Uncharacterized protein</fullName>
    </submittedName>
</protein>
<dbReference type="Proteomes" id="UP000441404">
    <property type="component" value="Unassembled WGS sequence"/>
</dbReference>
<gene>
    <name evidence="2" type="ORF">GHO40_16885</name>
</gene>
<proteinExistence type="predicted"/>
<organism evidence="2 3">
    <name type="scientific">Pseudomonas helleri</name>
    <dbReference type="NCBI Taxonomy" id="1608996"/>
    <lineage>
        <taxon>Bacteria</taxon>
        <taxon>Pseudomonadati</taxon>
        <taxon>Pseudomonadota</taxon>
        <taxon>Gammaproteobacteria</taxon>
        <taxon>Pseudomonadales</taxon>
        <taxon>Pseudomonadaceae</taxon>
        <taxon>Pseudomonas</taxon>
    </lineage>
</organism>
<evidence type="ECO:0000313" key="2">
    <source>
        <dbReference type="EMBL" id="MQT48382.1"/>
    </source>
</evidence>
<evidence type="ECO:0000313" key="3">
    <source>
        <dbReference type="Proteomes" id="UP000441404"/>
    </source>
</evidence>
<accession>A0A7X1WAP4</accession>
<dbReference type="AlphaFoldDB" id="A0A7X1WAP4"/>
<dbReference type="EMBL" id="WIWJ01000031">
    <property type="protein sequence ID" value="MQT48382.1"/>
    <property type="molecule type" value="Genomic_DNA"/>
</dbReference>
<reference evidence="2 3" key="1">
    <citation type="submission" date="2019-10" db="EMBL/GenBank/DDBJ databases">
        <title>Evaluation of single-gene subtyping targets for Pseudomonas.</title>
        <authorList>
            <person name="Reichler S.J."/>
            <person name="Orsi R.H."/>
            <person name="Wiedmann M."/>
            <person name="Martin N.H."/>
            <person name="Murphy S.I."/>
        </authorList>
    </citation>
    <scope>NUCLEOTIDE SEQUENCE [LARGE SCALE GENOMIC DNA]</scope>
    <source>
        <strain evidence="2 3">FSL R10-3257</strain>
    </source>
</reference>
<feature type="signal peptide" evidence="1">
    <location>
        <begin position="1"/>
        <end position="22"/>
    </location>
</feature>
<name>A0A7X1WAP4_9PSED</name>
<evidence type="ECO:0000256" key="1">
    <source>
        <dbReference type="SAM" id="SignalP"/>
    </source>
</evidence>